<dbReference type="EMBL" id="LGRX02003362">
    <property type="protein sequence ID" value="KAK3282345.1"/>
    <property type="molecule type" value="Genomic_DNA"/>
</dbReference>
<reference evidence="2 3" key="1">
    <citation type="journal article" date="2015" name="Genome Biol. Evol.">
        <title>Comparative Genomics of a Bacterivorous Green Alga Reveals Evolutionary Causalities and Consequences of Phago-Mixotrophic Mode of Nutrition.</title>
        <authorList>
            <person name="Burns J.A."/>
            <person name="Paasch A."/>
            <person name="Narechania A."/>
            <person name="Kim E."/>
        </authorList>
    </citation>
    <scope>NUCLEOTIDE SEQUENCE [LARGE SCALE GENOMIC DNA]</scope>
    <source>
        <strain evidence="2 3">PLY_AMNH</strain>
    </source>
</reference>
<organism evidence="2 3">
    <name type="scientific">Cymbomonas tetramitiformis</name>
    <dbReference type="NCBI Taxonomy" id="36881"/>
    <lineage>
        <taxon>Eukaryota</taxon>
        <taxon>Viridiplantae</taxon>
        <taxon>Chlorophyta</taxon>
        <taxon>Pyramimonadophyceae</taxon>
        <taxon>Pyramimonadales</taxon>
        <taxon>Pyramimonadaceae</taxon>
        <taxon>Cymbomonas</taxon>
    </lineage>
</organism>
<feature type="region of interest" description="Disordered" evidence="1">
    <location>
        <begin position="186"/>
        <end position="218"/>
    </location>
</feature>
<comment type="caution">
    <text evidence="2">The sequence shown here is derived from an EMBL/GenBank/DDBJ whole genome shotgun (WGS) entry which is preliminary data.</text>
</comment>
<protein>
    <submittedName>
        <fullName evidence="2">Uncharacterized protein</fullName>
    </submittedName>
</protein>
<keyword evidence="3" id="KW-1185">Reference proteome</keyword>
<dbReference type="AlphaFoldDB" id="A0AAE0GQK8"/>
<evidence type="ECO:0000313" key="3">
    <source>
        <dbReference type="Proteomes" id="UP001190700"/>
    </source>
</evidence>
<evidence type="ECO:0000256" key="1">
    <source>
        <dbReference type="SAM" id="MobiDB-lite"/>
    </source>
</evidence>
<name>A0AAE0GQK8_9CHLO</name>
<proteinExistence type="predicted"/>
<sequence>MRDKWPEANAFPLEDQRWEDSLVKGEGLVVINKRAKRGPGGQRIRGGAREWLHCSSMAECAVGALAPASKLSKQEKAGEMEKAVEPAAEETLRKLEQIHPAGTVVCRDPGEGKREELRAKLLELTGHLEVVGLAAEVREWPAGASGLVGSQRDALEVNTTPCALIRVMCQARLHLSARFAAAELCSDGPRHGSNRRAPKGGVRPNQEGRSGAACGHDP</sequence>
<gene>
    <name evidence="2" type="ORF">CYMTET_9903</name>
</gene>
<dbReference type="Proteomes" id="UP001190700">
    <property type="component" value="Unassembled WGS sequence"/>
</dbReference>
<accession>A0AAE0GQK8</accession>
<evidence type="ECO:0000313" key="2">
    <source>
        <dbReference type="EMBL" id="KAK3282345.1"/>
    </source>
</evidence>